<feature type="non-terminal residue" evidence="1">
    <location>
        <position position="1"/>
    </location>
</feature>
<name>A0ABN9QEU0_9DINO</name>
<dbReference type="Proteomes" id="UP001189429">
    <property type="component" value="Unassembled WGS sequence"/>
</dbReference>
<sequence>VGGKQGGVDTPDLFNSMVESALEPVIQSWRVRHFGFPFGDEGEQGGYLNHLIWADNFIILAADIDQFESMAQELTSAMESIEFTWKESSLEVMACGALAEESIRAPAVRQTGKSESLLFAVVDHIVLLGAHINSKSETAAALEHRLAKAEAHYWAHVGAFRGGGTIKSKLKAWCTGPSASVLLGSCAWQVSQSLLHKLKVWEWHFLRRAFRLRRKPGEGAMAANVRTSALIKRWMHVHNVKPLHIRVLRSVFKHAWREKTFPGHGGHNYLAMSRSFRSREWWEHFKYFGEYRKRRRLNMLHSSGGQFSHREDVFCEYFGVDWREVSCEASCKRPRVQKYRVEDLPARHEKDGVDEDVIVWDTRAKRFVTVCDCQPLVDVVMGRNLPAGSGNAAVFEKIYGQVASLFDNGWLPYQSHQDPVLWRNRNHNAKADHIANVTLNAGKSWHQEYPLPPGRLLCDAVVVTHCDGGRRGPGSTAAAWIVEAMWPDDTLQVIALSGAHLDDAAATSSFDAEAL</sequence>
<evidence type="ECO:0000313" key="2">
    <source>
        <dbReference type="Proteomes" id="UP001189429"/>
    </source>
</evidence>
<comment type="caution">
    <text evidence="1">The sequence shown here is derived from an EMBL/GenBank/DDBJ whole genome shotgun (WGS) entry which is preliminary data.</text>
</comment>
<feature type="non-terminal residue" evidence="1">
    <location>
        <position position="515"/>
    </location>
</feature>
<gene>
    <name evidence="1" type="ORF">PCOR1329_LOCUS11267</name>
</gene>
<protein>
    <recommendedName>
        <fullName evidence="3">Reverse transcriptase domain-containing protein</fullName>
    </recommendedName>
</protein>
<proteinExistence type="predicted"/>
<accession>A0ABN9QEU0</accession>
<dbReference type="EMBL" id="CAUYUJ010003239">
    <property type="protein sequence ID" value="CAK0804474.1"/>
    <property type="molecule type" value="Genomic_DNA"/>
</dbReference>
<keyword evidence="2" id="KW-1185">Reference proteome</keyword>
<reference evidence="1" key="1">
    <citation type="submission" date="2023-10" db="EMBL/GenBank/DDBJ databases">
        <authorList>
            <person name="Chen Y."/>
            <person name="Shah S."/>
            <person name="Dougan E. K."/>
            <person name="Thang M."/>
            <person name="Chan C."/>
        </authorList>
    </citation>
    <scope>NUCLEOTIDE SEQUENCE [LARGE SCALE GENOMIC DNA]</scope>
</reference>
<organism evidence="1 2">
    <name type="scientific">Prorocentrum cordatum</name>
    <dbReference type="NCBI Taxonomy" id="2364126"/>
    <lineage>
        <taxon>Eukaryota</taxon>
        <taxon>Sar</taxon>
        <taxon>Alveolata</taxon>
        <taxon>Dinophyceae</taxon>
        <taxon>Prorocentrales</taxon>
        <taxon>Prorocentraceae</taxon>
        <taxon>Prorocentrum</taxon>
    </lineage>
</organism>
<evidence type="ECO:0000313" key="1">
    <source>
        <dbReference type="EMBL" id="CAK0804474.1"/>
    </source>
</evidence>
<evidence type="ECO:0008006" key="3">
    <source>
        <dbReference type="Google" id="ProtNLM"/>
    </source>
</evidence>